<gene>
    <name evidence="3" type="ORF">ACHHYP_10008</name>
</gene>
<keyword evidence="1" id="KW-0862">Zinc</keyword>
<dbReference type="Proteomes" id="UP000243579">
    <property type="component" value="Unassembled WGS sequence"/>
</dbReference>
<reference evidence="3 4" key="1">
    <citation type="journal article" date="2014" name="Genome Biol. Evol.">
        <title>The secreted proteins of Achlya hypogyna and Thraustotheca clavata identify the ancestral oomycete secretome and reveal gene acquisitions by horizontal gene transfer.</title>
        <authorList>
            <person name="Misner I."/>
            <person name="Blouin N."/>
            <person name="Leonard G."/>
            <person name="Richards T.A."/>
            <person name="Lane C.E."/>
        </authorList>
    </citation>
    <scope>NUCLEOTIDE SEQUENCE [LARGE SCALE GENOMIC DNA]</scope>
    <source>
        <strain evidence="3 4">ATCC 48635</strain>
    </source>
</reference>
<keyword evidence="1" id="KW-0863">Zinc-finger</keyword>
<evidence type="ECO:0000259" key="2">
    <source>
        <dbReference type="PROSITE" id="PS50966"/>
    </source>
</evidence>
<dbReference type="OrthoDB" id="74508at2759"/>
<comment type="caution">
    <text evidence="3">The sequence shown here is derived from an EMBL/GenBank/DDBJ whole genome shotgun (WGS) entry which is preliminary data.</text>
</comment>
<dbReference type="AlphaFoldDB" id="A0A1V9YM07"/>
<evidence type="ECO:0000313" key="4">
    <source>
        <dbReference type="Proteomes" id="UP000243579"/>
    </source>
</evidence>
<evidence type="ECO:0000313" key="3">
    <source>
        <dbReference type="EMBL" id="OQR86740.1"/>
    </source>
</evidence>
<name>A0A1V9YM07_ACHHY</name>
<protein>
    <recommendedName>
        <fullName evidence="2">SWIM-type domain-containing protein</fullName>
    </recommendedName>
</protein>
<dbReference type="EMBL" id="JNBR01001486">
    <property type="protein sequence ID" value="OQR86740.1"/>
    <property type="molecule type" value="Genomic_DNA"/>
</dbReference>
<organism evidence="3 4">
    <name type="scientific">Achlya hypogyna</name>
    <name type="common">Oomycete</name>
    <name type="synonym">Protoachlya hypogyna</name>
    <dbReference type="NCBI Taxonomy" id="1202772"/>
    <lineage>
        <taxon>Eukaryota</taxon>
        <taxon>Sar</taxon>
        <taxon>Stramenopiles</taxon>
        <taxon>Oomycota</taxon>
        <taxon>Saprolegniomycetes</taxon>
        <taxon>Saprolegniales</taxon>
        <taxon>Achlyaceae</taxon>
        <taxon>Achlya</taxon>
    </lineage>
</organism>
<proteinExistence type="predicted"/>
<dbReference type="GO" id="GO:0008270">
    <property type="term" value="F:zinc ion binding"/>
    <property type="evidence" value="ECO:0007669"/>
    <property type="project" value="UniProtKB-KW"/>
</dbReference>
<keyword evidence="4" id="KW-1185">Reference proteome</keyword>
<dbReference type="STRING" id="1202772.A0A1V9YM07"/>
<dbReference type="PANTHER" id="PTHR31973">
    <property type="entry name" value="POLYPROTEIN, PUTATIVE-RELATED"/>
    <property type="match status" value="1"/>
</dbReference>
<keyword evidence="1" id="KW-0479">Metal-binding</keyword>
<evidence type="ECO:0000256" key="1">
    <source>
        <dbReference type="PROSITE-ProRule" id="PRU00325"/>
    </source>
</evidence>
<feature type="domain" description="SWIM-type" evidence="2">
    <location>
        <begin position="450"/>
        <end position="482"/>
    </location>
</feature>
<sequence>MRWFSAKDASRSVNDYAFFVQKKRARMDKKTSGGRNKKYICSSEACDWYVRLLKAPKTESWKISSMNLVHASACTGVAQPSARQLAEMASFRQAVVSHGKQHGKLLTEEFLSSTEDGIKIPLRLAYRAKQMIVVHSKDDVVESYKFLPSLLSMFVTKNPGSIADYERDTDGHFVRAFAMPHSSLQAMPALQRTFGIDVVPFTRPEYSGAMLLLLGRDGNLQSHVLALGLVPAPTVEHSSWFLQRVHQGLSLTHVPVFCPVTYPGIADALAATGSGAKPLLCLQSLFDCMVQDKHIAKLGAVEALIRDLQKHDSESAFQATFAQLEAVNPAAALFLRSHNPAQWAMHANRHTKLYGWASTTFAADLHGPTTDSCDEAPFDLLYSYLARMMDNVFQKSQTAAKLATEAAVLTPGAQELYATEMAEALGFTTRPCDETLAFVWKTGSRPKVTHRVNLAELSCSCGTMFQVGMPCRHFIAAARHFGREGLIVNAFDPIYKASTYAMVFHKMRIEIPLENDLTKDETLLPVASDAKPKTTKRQRKKAKTADTMTCLDAADDDQEMMSAMAMGTLGMPSHHHGMEAYHPPHVHHPPQDYMAHMHQLNASHLI</sequence>
<dbReference type="PANTHER" id="PTHR31973:SF187">
    <property type="entry name" value="MUTATOR TRANSPOSASE MUDRA PROTEIN"/>
    <property type="match status" value="1"/>
</dbReference>
<dbReference type="InterPro" id="IPR007527">
    <property type="entry name" value="Znf_SWIM"/>
</dbReference>
<dbReference type="PROSITE" id="PS50966">
    <property type="entry name" value="ZF_SWIM"/>
    <property type="match status" value="1"/>
</dbReference>
<accession>A0A1V9YM07</accession>